<keyword evidence="3" id="KW-1185">Reference proteome</keyword>
<evidence type="ECO:0000313" key="2">
    <source>
        <dbReference type="EMBL" id="GKU90974.1"/>
    </source>
</evidence>
<evidence type="ECO:0000313" key="3">
    <source>
        <dbReference type="Proteomes" id="UP001054252"/>
    </source>
</evidence>
<keyword evidence="1" id="KW-1133">Transmembrane helix</keyword>
<organism evidence="2 3">
    <name type="scientific">Rubroshorea leprosula</name>
    <dbReference type="NCBI Taxonomy" id="152421"/>
    <lineage>
        <taxon>Eukaryota</taxon>
        <taxon>Viridiplantae</taxon>
        <taxon>Streptophyta</taxon>
        <taxon>Embryophyta</taxon>
        <taxon>Tracheophyta</taxon>
        <taxon>Spermatophyta</taxon>
        <taxon>Magnoliopsida</taxon>
        <taxon>eudicotyledons</taxon>
        <taxon>Gunneridae</taxon>
        <taxon>Pentapetalae</taxon>
        <taxon>rosids</taxon>
        <taxon>malvids</taxon>
        <taxon>Malvales</taxon>
        <taxon>Dipterocarpaceae</taxon>
        <taxon>Rubroshorea</taxon>
    </lineage>
</organism>
<gene>
    <name evidence="2" type="ORF">SLEP1_g4906</name>
</gene>
<dbReference type="Proteomes" id="UP001054252">
    <property type="component" value="Unassembled WGS sequence"/>
</dbReference>
<accession>A0AAV5HZQ8</accession>
<protein>
    <recommendedName>
        <fullName evidence="4">Transmembrane protein</fullName>
    </recommendedName>
</protein>
<proteinExistence type="predicted"/>
<dbReference type="EMBL" id="BPVZ01000004">
    <property type="protein sequence ID" value="GKU90974.1"/>
    <property type="molecule type" value="Genomic_DNA"/>
</dbReference>
<keyword evidence="1" id="KW-0472">Membrane</keyword>
<reference evidence="2 3" key="1">
    <citation type="journal article" date="2021" name="Commun. Biol.">
        <title>The genome of Shorea leprosula (Dipterocarpaceae) highlights the ecological relevance of drought in aseasonal tropical rainforests.</title>
        <authorList>
            <person name="Ng K.K.S."/>
            <person name="Kobayashi M.J."/>
            <person name="Fawcett J.A."/>
            <person name="Hatakeyama M."/>
            <person name="Paape T."/>
            <person name="Ng C.H."/>
            <person name="Ang C.C."/>
            <person name="Tnah L.H."/>
            <person name="Lee C.T."/>
            <person name="Nishiyama T."/>
            <person name="Sese J."/>
            <person name="O'Brien M.J."/>
            <person name="Copetti D."/>
            <person name="Mohd Noor M.I."/>
            <person name="Ong R.C."/>
            <person name="Putra M."/>
            <person name="Sireger I.Z."/>
            <person name="Indrioko S."/>
            <person name="Kosugi Y."/>
            <person name="Izuno A."/>
            <person name="Isagi Y."/>
            <person name="Lee S.L."/>
            <person name="Shimizu K.K."/>
        </authorList>
    </citation>
    <scope>NUCLEOTIDE SEQUENCE [LARGE SCALE GENOMIC DNA]</scope>
    <source>
        <strain evidence="2">214</strain>
    </source>
</reference>
<sequence>METSIFNPRVLLFFFSLHRTRRPKPTHTSPWKKPAKLDDFCLSFLVQEQDLSLEIPPPFYRIFRSALFFLLTIGCSCFVGVICSGFCFREFPCTAAGFFSPCQVRFCSWKILKRNRGRKNHGK</sequence>
<keyword evidence="1" id="KW-0812">Transmembrane</keyword>
<evidence type="ECO:0000256" key="1">
    <source>
        <dbReference type="SAM" id="Phobius"/>
    </source>
</evidence>
<dbReference type="AlphaFoldDB" id="A0AAV5HZQ8"/>
<name>A0AAV5HZQ8_9ROSI</name>
<evidence type="ECO:0008006" key="4">
    <source>
        <dbReference type="Google" id="ProtNLM"/>
    </source>
</evidence>
<feature type="transmembrane region" description="Helical" evidence="1">
    <location>
        <begin position="66"/>
        <end position="88"/>
    </location>
</feature>
<comment type="caution">
    <text evidence="2">The sequence shown here is derived from an EMBL/GenBank/DDBJ whole genome shotgun (WGS) entry which is preliminary data.</text>
</comment>